<keyword evidence="2" id="KW-1185">Reference proteome</keyword>
<comment type="caution">
    <text evidence="1">The sequence shown here is derived from an EMBL/GenBank/DDBJ whole genome shotgun (WGS) entry which is preliminary data.</text>
</comment>
<dbReference type="NCBIfam" id="NF047773">
    <property type="entry name" value="phas_rel_Lepto"/>
    <property type="match status" value="1"/>
</dbReference>
<evidence type="ECO:0000313" key="1">
    <source>
        <dbReference type="EMBL" id="RWX55857.1"/>
    </source>
</evidence>
<gene>
    <name evidence="1" type="ORF">EDI28_11050</name>
</gene>
<evidence type="ECO:0000313" key="2">
    <source>
        <dbReference type="Proteomes" id="UP000287563"/>
    </source>
</evidence>
<dbReference type="Proteomes" id="UP000287563">
    <property type="component" value="Unassembled WGS sequence"/>
</dbReference>
<dbReference type="InterPro" id="IPR008769">
    <property type="entry name" value="PhaF_PhaI"/>
</dbReference>
<accession>A0A3S3SZZ3</accession>
<name>A0A3S3SZZ3_9GAMM</name>
<dbReference type="EMBL" id="RJLM01000003">
    <property type="protein sequence ID" value="RWX55857.1"/>
    <property type="molecule type" value="Genomic_DNA"/>
</dbReference>
<dbReference type="Pfam" id="PF05597">
    <property type="entry name" value="Phasin"/>
    <property type="match status" value="1"/>
</dbReference>
<protein>
    <recommendedName>
        <fullName evidence="3">Poly(Hydroxyalkanoate) granule-associated protein</fullName>
    </recommendedName>
</protein>
<dbReference type="OrthoDB" id="5801582at2"/>
<organism evidence="1 2">
    <name type="scientific">Photobacterium chitinilyticum</name>
    <dbReference type="NCBI Taxonomy" id="2485123"/>
    <lineage>
        <taxon>Bacteria</taxon>
        <taxon>Pseudomonadati</taxon>
        <taxon>Pseudomonadota</taxon>
        <taxon>Gammaproteobacteria</taxon>
        <taxon>Vibrionales</taxon>
        <taxon>Vibrionaceae</taxon>
        <taxon>Photobacterium</taxon>
    </lineage>
</organism>
<evidence type="ECO:0008006" key="3">
    <source>
        <dbReference type="Google" id="ProtNLM"/>
    </source>
</evidence>
<dbReference type="RefSeq" id="WP_128783877.1">
    <property type="nucleotide sequence ID" value="NZ_JAKJSG010000028.1"/>
</dbReference>
<proteinExistence type="predicted"/>
<reference evidence="1 2" key="1">
    <citation type="submission" date="2018-11" db="EMBL/GenBank/DDBJ databases">
        <title>Photobacterium sp. BEI247 sp. nov., a marine bacterium isolated from Yongle Blue Hole in the South China Sea.</title>
        <authorList>
            <person name="Wang X."/>
        </authorList>
    </citation>
    <scope>NUCLEOTIDE SEQUENCE [LARGE SCALE GENOMIC DNA]</scope>
    <source>
        <strain evidence="2">BEI247</strain>
    </source>
</reference>
<sequence length="123" mass="14034">MSTLKSVAKNIVKEEKLHNIWLAGLGAYTKSAGEVNQLSDKSKVLFDELVERGRSVESEVKERVHTEHTHASVEIEERVHHLLQNFVGLDNKRLDHIDDKIDLLTENIETLLANRQEKTKPEA</sequence>
<dbReference type="AlphaFoldDB" id="A0A3S3SZZ3"/>